<feature type="domain" description="ABC-type uncharacterised transport system" evidence="2">
    <location>
        <begin position="210"/>
        <end position="439"/>
    </location>
</feature>
<dbReference type="InterPro" id="IPR055396">
    <property type="entry name" value="DUF7088"/>
</dbReference>
<name>A0A173X9I3_9FIRM</name>
<dbReference type="InterPro" id="IPR019196">
    <property type="entry name" value="ABC_transp_unknown"/>
</dbReference>
<sequence length="505" mass="56345">MSSEKKEKKQHKMNFNIKEKLKKTFSKEHLKEVFTGEEQKKHLKQGSYSSIMTVIVLAVIVVINLIVAQIPTSKTQIDLSTQKMYSITDETKTALKDLDQDVTLYYIVQKGSEDDTIEKLLEHYDELSDHIKVETKDPDLYPKFTSQYTDQTVAANSVIVVCGDKSKVVSNSDMWETSTNYQTYQTQTTGFDGEGQITSAITYVTSENNPKVYWVTGHGEASESDLSTNFSDAVNKNNVEISDLALMTDDIPEDAEELVIMSPTTDFSENEANKVITYLENGGKLLMFTSYTGTDMPNLDSILENYGVKRSSGIVVETDSQHYYPQMPYYLLPNIQSDDITTEVKSNYILMPVAQAIQKLDSYRDTITIKSLLTTTEDAYIENDPENSTWSKSADSETGAFDLGVSITETVDDKETQIIYFSSASMLSSQIDQAISGANSKLAATALTSMCDVEQTVVIPSKSTSYTNLVFTQGAVNTWSIITIAGIPLVLVVIGVMIWMKRRKQ</sequence>
<evidence type="ECO:0000313" key="5">
    <source>
        <dbReference type="Proteomes" id="UP000095706"/>
    </source>
</evidence>
<proteinExistence type="predicted"/>
<dbReference type="AlphaFoldDB" id="A0A173X9I3"/>
<keyword evidence="1" id="KW-0472">Membrane</keyword>
<dbReference type="Pfam" id="PF23357">
    <property type="entry name" value="DUF7088"/>
    <property type="match status" value="1"/>
</dbReference>
<protein>
    <submittedName>
        <fullName evidence="4">Gliding-associated putative ABC transporter substrate-binding component GldG</fullName>
    </submittedName>
</protein>
<dbReference type="Pfam" id="PF09822">
    <property type="entry name" value="ABC_transp_aux"/>
    <property type="match status" value="1"/>
</dbReference>
<gene>
    <name evidence="4" type="ORF">ERS852406_00290</name>
</gene>
<dbReference type="Proteomes" id="UP000095706">
    <property type="component" value="Unassembled WGS sequence"/>
</dbReference>
<reference evidence="4 5" key="1">
    <citation type="submission" date="2015-09" db="EMBL/GenBank/DDBJ databases">
        <authorList>
            <consortium name="Pathogen Informatics"/>
        </authorList>
    </citation>
    <scope>NUCLEOTIDE SEQUENCE [LARGE SCALE GENOMIC DNA]</scope>
    <source>
        <strain evidence="4 5">2789STDY5608849</strain>
    </source>
</reference>
<feature type="domain" description="DUF7088" evidence="3">
    <location>
        <begin position="82"/>
        <end position="165"/>
    </location>
</feature>
<evidence type="ECO:0000256" key="1">
    <source>
        <dbReference type="SAM" id="Phobius"/>
    </source>
</evidence>
<dbReference type="InterPro" id="IPR029062">
    <property type="entry name" value="Class_I_gatase-like"/>
</dbReference>
<evidence type="ECO:0000313" key="4">
    <source>
        <dbReference type="EMBL" id="CUN48439.1"/>
    </source>
</evidence>
<keyword evidence="1" id="KW-0812">Transmembrane</keyword>
<evidence type="ECO:0000259" key="3">
    <source>
        <dbReference type="Pfam" id="PF23357"/>
    </source>
</evidence>
<feature type="transmembrane region" description="Helical" evidence="1">
    <location>
        <begin position="479"/>
        <end position="500"/>
    </location>
</feature>
<feature type="transmembrane region" description="Helical" evidence="1">
    <location>
        <begin position="48"/>
        <end position="67"/>
    </location>
</feature>
<keyword evidence="1" id="KW-1133">Transmembrane helix</keyword>
<organism evidence="4 5">
    <name type="scientific">Fusicatenibacter saccharivorans</name>
    <dbReference type="NCBI Taxonomy" id="1150298"/>
    <lineage>
        <taxon>Bacteria</taxon>
        <taxon>Bacillati</taxon>
        <taxon>Bacillota</taxon>
        <taxon>Clostridia</taxon>
        <taxon>Lachnospirales</taxon>
        <taxon>Lachnospiraceae</taxon>
        <taxon>Fusicatenibacter</taxon>
    </lineage>
</organism>
<evidence type="ECO:0000259" key="2">
    <source>
        <dbReference type="Pfam" id="PF09822"/>
    </source>
</evidence>
<dbReference type="SUPFAM" id="SSF52317">
    <property type="entry name" value="Class I glutamine amidotransferase-like"/>
    <property type="match status" value="1"/>
</dbReference>
<accession>A0A173X9I3</accession>
<dbReference type="EMBL" id="CYYV01000001">
    <property type="protein sequence ID" value="CUN48439.1"/>
    <property type="molecule type" value="Genomic_DNA"/>
</dbReference>
<dbReference type="RefSeq" id="WP_070103162.1">
    <property type="nucleotide sequence ID" value="NZ_CAXSRP010000010.1"/>
</dbReference>